<sequence>MDTDTDTVPVTGVDELEKHLDQLLADPAQPPTVKLFDDVELQLNQANTPPLIPRLLPKLIEILQQYQEDPAVLCSLAVRLLRPLAFTQVLSLASEESLVQALRSPAPSTNLLAMAVLEKATVSPGNAALVAMMTQFFAAFLTTWLSAPQVEVGEKGTKVLGDLLDADYKEPEPREGMQVAVRTKPNGQGMVWRRITLDRNTYGLFLSLASRHQNTDDGGLSKHQLTLAQGRLLRLMPRLAALDLATVTRTRFPDLHERYGGTASKDQGLLHFVALHMVDKEDDLMHLNLVAFFQTLVILQRTTPYSEFKMITLRKLMEEALEGDDRLRIAMTTLPDHMVPEEAEDMRNFIREIIQL</sequence>
<dbReference type="Pfam" id="PF18795">
    <property type="entry name" value="HSM3_N"/>
    <property type="match status" value="1"/>
</dbReference>
<dbReference type="AlphaFoldDB" id="A0AAW0QHQ6"/>
<keyword evidence="3" id="KW-1185">Reference proteome</keyword>
<evidence type="ECO:0000313" key="3">
    <source>
        <dbReference type="Proteomes" id="UP001392437"/>
    </source>
</evidence>
<evidence type="ECO:0000313" key="2">
    <source>
        <dbReference type="EMBL" id="KAK8104994.1"/>
    </source>
</evidence>
<gene>
    <name evidence="2" type="ORF">PG999_008353</name>
</gene>
<name>A0AAW0QHQ6_9PEZI</name>
<dbReference type="EMBL" id="JAQQWP010000008">
    <property type="protein sequence ID" value="KAK8104994.1"/>
    <property type="molecule type" value="Genomic_DNA"/>
</dbReference>
<comment type="caution">
    <text evidence="2">The sequence shown here is derived from an EMBL/GenBank/DDBJ whole genome shotgun (WGS) entry which is preliminary data.</text>
</comment>
<proteinExistence type="predicted"/>
<feature type="domain" description="DNA mismatch repair protein HSM3 N-terminal" evidence="1">
    <location>
        <begin position="18"/>
        <end position="121"/>
    </location>
</feature>
<accession>A0AAW0QHQ6</accession>
<protein>
    <recommendedName>
        <fullName evidence="1">DNA mismatch repair protein HSM3 N-terminal domain-containing protein</fullName>
    </recommendedName>
</protein>
<reference evidence="2 3" key="1">
    <citation type="submission" date="2023-01" db="EMBL/GenBank/DDBJ databases">
        <title>Analysis of 21 Apiospora genomes using comparative genomics revels a genus with tremendous synthesis potential of carbohydrate active enzymes and secondary metabolites.</title>
        <authorList>
            <person name="Sorensen T."/>
        </authorList>
    </citation>
    <scope>NUCLEOTIDE SEQUENCE [LARGE SCALE GENOMIC DNA]</scope>
    <source>
        <strain evidence="2 3">CBS 117206</strain>
    </source>
</reference>
<dbReference type="Gene3D" id="1.25.10.50">
    <property type="match status" value="1"/>
</dbReference>
<dbReference type="InterPro" id="IPR041335">
    <property type="entry name" value="HSM3_N"/>
</dbReference>
<organism evidence="2 3">
    <name type="scientific">Apiospora kogelbergensis</name>
    <dbReference type="NCBI Taxonomy" id="1337665"/>
    <lineage>
        <taxon>Eukaryota</taxon>
        <taxon>Fungi</taxon>
        <taxon>Dikarya</taxon>
        <taxon>Ascomycota</taxon>
        <taxon>Pezizomycotina</taxon>
        <taxon>Sordariomycetes</taxon>
        <taxon>Xylariomycetidae</taxon>
        <taxon>Amphisphaeriales</taxon>
        <taxon>Apiosporaceae</taxon>
        <taxon>Apiospora</taxon>
    </lineage>
</organism>
<dbReference type="Proteomes" id="UP001392437">
    <property type="component" value="Unassembled WGS sequence"/>
</dbReference>
<evidence type="ECO:0000259" key="1">
    <source>
        <dbReference type="Pfam" id="PF18795"/>
    </source>
</evidence>